<evidence type="ECO:0000256" key="6">
    <source>
        <dbReference type="ARBA" id="ARBA00022701"/>
    </source>
</evidence>
<gene>
    <name evidence="15" type="ORF">FF38_06427</name>
</gene>
<evidence type="ECO:0000256" key="8">
    <source>
        <dbReference type="ARBA" id="ARBA00023054"/>
    </source>
</evidence>
<dbReference type="OrthoDB" id="275583at2759"/>
<dbReference type="STRING" id="7375.A0A0L0C978"/>
<dbReference type="GO" id="GO:0048870">
    <property type="term" value="P:cell motility"/>
    <property type="evidence" value="ECO:0007669"/>
    <property type="project" value="InterPro"/>
</dbReference>
<dbReference type="GO" id="GO:0008017">
    <property type="term" value="F:microtubule binding"/>
    <property type="evidence" value="ECO:0007669"/>
    <property type="project" value="InterPro"/>
</dbReference>
<dbReference type="GO" id="GO:0005874">
    <property type="term" value="C:microtubule"/>
    <property type="evidence" value="ECO:0007669"/>
    <property type="project" value="UniProtKB-KW"/>
</dbReference>
<reference evidence="15 16" key="1">
    <citation type="journal article" date="2015" name="Nat. Commun.">
        <title>Lucilia cuprina genome unlocks parasitic fly biology to underpin future interventions.</title>
        <authorList>
            <person name="Anstead C.A."/>
            <person name="Korhonen P.K."/>
            <person name="Young N.D."/>
            <person name="Hall R.S."/>
            <person name="Jex A.R."/>
            <person name="Murali S.C."/>
            <person name="Hughes D.S."/>
            <person name="Lee S.F."/>
            <person name="Perry T."/>
            <person name="Stroehlein A.J."/>
            <person name="Ansell B.R."/>
            <person name="Breugelmans B."/>
            <person name="Hofmann A."/>
            <person name="Qu J."/>
            <person name="Dugan S."/>
            <person name="Lee S.L."/>
            <person name="Chao H."/>
            <person name="Dinh H."/>
            <person name="Han Y."/>
            <person name="Doddapaneni H.V."/>
            <person name="Worley K.C."/>
            <person name="Muzny D.M."/>
            <person name="Ioannidis P."/>
            <person name="Waterhouse R.M."/>
            <person name="Zdobnov E.M."/>
            <person name="James P.J."/>
            <person name="Bagnall N.H."/>
            <person name="Kotze A.C."/>
            <person name="Gibbs R.A."/>
            <person name="Richards S."/>
            <person name="Batterham P."/>
            <person name="Gasser R.B."/>
        </authorList>
    </citation>
    <scope>NUCLEOTIDE SEQUENCE [LARGE SCALE GENOMIC DNA]</scope>
    <source>
        <strain evidence="15 16">LS</strain>
        <tissue evidence="15">Full body</tissue>
    </source>
</reference>
<evidence type="ECO:0000256" key="4">
    <source>
        <dbReference type="ARBA" id="ARBA00021301"/>
    </source>
</evidence>
<name>A0A0L0C978_LUCCU</name>
<dbReference type="GO" id="GO:0005794">
    <property type="term" value="C:Golgi apparatus"/>
    <property type="evidence" value="ECO:0007669"/>
    <property type="project" value="TreeGrafter"/>
</dbReference>
<keyword evidence="7" id="KW-0282">Flagellum</keyword>
<keyword evidence="6" id="KW-0493">Microtubule</keyword>
<accession>A0A0L0C978</accession>
<organism evidence="15 16">
    <name type="scientific">Lucilia cuprina</name>
    <name type="common">Green bottle fly</name>
    <name type="synonym">Australian sheep blowfly</name>
    <dbReference type="NCBI Taxonomy" id="7375"/>
    <lineage>
        <taxon>Eukaryota</taxon>
        <taxon>Metazoa</taxon>
        <taxon>Ecdysozoa</taxon>
        <taxon>Arthropoda</taxon>
        <taxon>Hexapoda</taxon>
        <taxon>Insecta</taxon>
        <taxon>Pterygota</taxon>
        <taxon>Neoptera</taxon>
        <taxon>Endopterygota</taxon>
        <taxon>Diptera</taxon>
        <taxon>Brachycera</taxon>
        <taxon>Muscomorpha</taxon>
        <taxon>Oestroidea</taxon>
        <taxon>Calliphoridae</taxon>
        <taxon>Luciliinae</taxon>
        <taxon>Lucilia</taxon>
    </lineage>
</organism>
<evidence type="ECO:0000256" key="12">
    <source>
        <dbReference type="ARBA" id="ARBA00031568"/>
    </source>
</evidence>
<evidence type="ECO:0000256" key="10">
    <source>
        <dbReference type="ARBA" id="ARBA00023212"/>
    </source>
</evidence>
<dbReference type="OMA" id="MELTNHY"/>
<protein>
    <recommendedName>
        <fullName evidence="4">Dynein regulatory complex subunit 4</fullName>
    </recommendedName>
    <alternativeName>
        <fullName evidence="12">Growth arrest-specific protein 8</fullName>
    </alternativeName>
</protein>
<evidence type="ECO:0000256" key="5">
    <source>
        <dbReference type="ARBA" id="ARBA00022490"/>
    </source>
</evidence>
<evidence type="ECO:0000256" key="2">
    <source>
        <dbReference type="ARBA" id="ARBA00004245"/>
    </source>
</evidence>
<dbReference type="Pfam" id="PF13851">
    <property type="entry name" value="GAS"/>
    <property type="match status" value="1"/>
</dbReference>
<keyword evidence="5" id="KW-0963">Cytoplasm</keyword>
<dbReference type="InterPro" id="IPR039308">
    <property type="entry name" value="GAS8"/>
</dbReference>
<dbReference type="EMBL" id="JRES01000741">
    <property type="protein sequence ID" value="KNC28826.1"/>
    <property type="molecule type" value="Genomic_DNA"/>
</dbReference>
<dbReference type="PANTHER" id="PTHR31543:SF0">
    <property type="entry name" value="DYNEIN REGULATORY COMPLEX SUBUNIT 4"/>
    <property type="match status" value="1"/>
</dbReference>
<dbReference type="GO" id="GO:0031267">
    <property type="term" value="F:small GTPase binding"/>
    <property type="evidence" value="ECO:0007669"/>
    <property type="project" value="InterPro"/>
</dbReference>
<feature type="domain" description="Growth arrest-specific protein 8" evidence="14">
    <location>
        <begin position="197"/>
        <end position="402"/>
    </location>
</feature>
<feature type="coiled-coil region" evidence="13">
    <location>
        <begin position="223"/>
        <end position="334"/>
    </location>
</feature>
<dbReference type="AlphaFoldDB" id="A0A0L0C978"/>
<evidence type="ECO:0000256" key="1">
    <source>
        <dbReference type="ARBA" id="ARBA00004230"/>
    </source>
</evidence>
<evidence type="ECO:0000259" key="14">
    <source>
        <dbReference type="Pfam" id="PF13851"/>
    </source>
</evidence>
<keyword evidence="11" id="KW-0966">Cell projection</keyword>
<keyword evidence="16" id="KW-1185">Reference proteome</keyword>
<comment type="caution">
    <text evidence="15">The sequence shown here is derived from an EMBL/GenBank/DDBJ whole genome shotgun (WGS) entry which is preliminary data.</text>
</comment>
<dbReference type="Proteomes" id="UP000037069">
    <property type="component" value="Unassembled WGS sequence"/>
</dbReference>
<evidence type="ECO:0000313" key="16">
    <source>
        <dbReference type="Proteomes" id="UP000037069"/>
    </source>
</evidence>
<evidence type="ECO:0000256" key="7">
    <source>
        <dbReference type="ARBA" id="ARBA00022846"/>
    </source>
</evidence>
<keyword evidence="8 13" id="KW-0175">Coiled coil</keyword>
<proteinExistence type="inferred from homology"/>
<dbReference type="GO" id="GO:0031514">
    <property type="term" value="C:motile cilium"/>
    <property type="evidence" value="ECO:0007669"/>
    <property type="project" value="UniProtKB-SubCell"/>
</dbReference>
<dbReference type="PANTHER" id="PTHR31543">
    <property type="entry name" value="DYNEIN REGULATORY COMPLEX SUBUNIT 4"/>
    <property type="match status" value="1"/>
</dbReference>
<keyword evidence="10" id="KW-0206">Cytoskeleton</keyword>
<comment type="subcellular location">
    <subcellularLocation>
        <location evidence="1">Cell projection</location>
        <location evidence="1">Cilium</location>
        <location evidence="1">Flagellum</location>
    </subcellularLocation>
    <subcellularLocation>
        <location evidence="2">Cytoplasm</location>
        <location evidence="2">Cytoskeleton</location>
    </subcellularLocation>
</comment>
<evidence type="ECO:0000256" key="3">
    <source>
        <dbReference type="ARBA" id="ARBA00009859"/>
    </source>
</evidence>
<evidence type="ECO:0000313" key="15">
    <source>
        <dbReference type="EMBL" id="KNC28826.1"/>
    </source>
</evidence>
<sequence length="459" mass="54847">MDRDQLEAFALRLKAEMDREREERNYFQMERDKIRIFWEITRGQLEETTTALRQKDHEVEMTQEVADIEAKEIMQQMKHLQFENQNKISEIRAEAMTQLKLSQEDHVQQEMEMLADKRELRRLLRESEELHELQIQQLKMKHIEEIHNLRTRFEKETKDMTLLHEEKMLVLKSEIELVYRMQMFEVEERKNNQIQKLIENHDLAFNDMKNYYNDITLNNLGLISSLKEQMEVLRKQTERSERIAADMSSENRKLKEPLEQAQQELVALRRKLEFYDRDRAQLTRLKNRNNYVEKQLKALTWETEALLLRNDTLVKEREELKEKFEDVVIELQQKTGLKNVLLERKIAIMEKEGEKQELMLKETLDSCAAVVKATGIEAETPLQLERRVENILDEKNKLIQDLRYELARVTKAHDDLLATYESKLVQFGIPKEELGFEPLRTTSKWNYLCGPAGLVTKNL</sequence>
<evidence type="ECO:0000256" key="11">
    <source>
        <dbReference type="ARBA" id="ARBA00023273"/>
    </source>
</evidence>
<keyword evidence="9" id="KW-0969">Cilium</keyword>
<comment type="similarity">
    <text evidence="3">Belongs to the DRC4 family.</text>
</comment>
<evidence type="ECO:0000256" key="9">
    <source>
        <dbReference type="ARBA" id="ARBA00023069"/>
    </source>
</evidence>
<dbReference type="InterPro" id="IPR025593">
    <property type="entry name" value="GAS8_dom"/>
</dbReference>
<evidence type="ECO:0000256" key="13">
    <source>
        <dbReference type="SAM" id="Coils"/>
    </source>
</evidence>